<proteinExistence type="predicted"/>
<sequence length="68" mass="8059">TFLVLIPKSDSPFCLKYFCPISLCNVVYKVLFKYHLQKCKRKKGDLVLKLDLEKAYDKVDWDFLKQAL</sequence>
<name>A0A151S209_CAJCA</name>
<evidence type="ECO:0000313" key="2">
    <source>
        <dbReference type="Proteomes" id="UP000075243"/>
    </source>
</evidence>
<reference evidence="1" key="1">
    <citation type="journal article" date="2012" name="Nat. Biotechnol.">
        <title>Draft genome sequence of pigeonpea (Cajanus cajan), an orphan legume crop of resource-poor farmers.</title>
        <authorList>
            <person name="Varshney R.K."/>
            <person name="Chen W."/>
            <person name="Li Y."/>
            <person name="Bharti A.K."/>
            <person name="Saxena R.K."/>
            <person name="Schlueter J.A."/>
            <person name="Donoghue M.T."/>
            <person name="Azam S."/>
            <person name="Fan G."/>
            <person name="Whaley A.M."/>
            <person name="Farmer A.D."/>
            <person name="Sheridan J."/>
            <person name="Iwata A."/>
            <person name="Tuteja R."/>
            <person name="Penmetsa R.V."/>
            <person name="Wu W."/>
            <person name="Upadhyaya H.D."/>
            <person name="Yang S.P."/>
            <person name="Shah T."/>
            <person name="Saxena K.B."/>
            <person name="Michael T."/>
            <person name="McCombie W.R."/>
            <person name="Yang B."/>
            <person name="Zhang G."/>
            <person name="Yang H."/>
            <person name="Wang J."/>
            <person name="Spillane C."/>
            <person name="Cook D.R."/>
            <person name="May G.D."/>
            <person name="Xu X."/>
            <person name="Jackson S.A."/>
        </authorList>
    </citation>
    <scope>NUCLEOTIDE SEQUENCE [LARGE SCALE GENOMIC DNA]</scope>
</reference>
<accession>A0A151S209</accession>
<dbReference type="OMA" id="NASPWNM"/>
<keyword evidence="2" id="KW-1185">Reference proteome</keyword>
<organism evidence="1 2">
    <name type="scientific">Cajanus cajan</name>
    <name type="common">Pigeon pea</name>
    <name type="synonym">Cajanus indicus</name>
    <dbReference type="NCBI Taxonomy" id="3821"/>
    <lineage>
        <taxon>Eukaryota</taxon>
        <taxon>Viridiplantae</taxon>
        <taxon>Streptophyta</taxon>
        <taxon>Embryophyta</taxon>
        <taxon>Tracheophyta</taxon>
        <taxon>Spermatophyta</taxon>
        <taxon>Magnoliopsida</taxon>
        <taxon>eudicotyledons</taxon>
        <taxon>Gunneridae</taxon>
        <taxon>Pentapetalae</taxon>
        <taxon>rosids</taxon>
        <taxon>fabids</taxon>
        <taxon>Fabales</taxon>
        <taxon>Fabaceae</taxon>
        <taxon>Papilionoideae</taxon>
        <taxon>50 kb inversion clade</taxon>
        <taxon>NPAAA clade</taxon>
        <taxon>indigoferoid/millettioid clade</taxon>
        <taxon>Phaseoleae</taxon>
        <taxon>Cajanus</taxon>
    </lineage>
</organism>
<dbReference type="AlphaFoldDB" id="A0A151S209"/>
<protein>
    <recommendedName>
        <fullName evidence="3">Reverse transcriptase domain-containing protein</fullName>
    </recommendedName>
</protein>
<evidence type="ECO:0008006" key="3">
    <source>
        <dbReference type="Google" id="ProtNLM"/>
    </source>
</evidence>
<evidence type="ECO:0000313" key="1">
    <source>
        <dbReference type="EMBL" id="KYP48851.1"/>
    </source>
</evidence>
<feature type="non-terminal residue" evidence="1">
    <location>
        <position position="1"/>
    </location>
</feature>
<dbReference type="Proteomes" id="UP000075243">
    <property type="component" value="Unassembled WGS sequence"/>
</dbReference>
<dbReference type="Gramene" id="C.cajan_30437.t">
    <property type="protein sequence ID" value="C.cajan_30437.t"/>
    <property type="gene ID" value="C.cajan_30437"/>
</dbReference>
<dbReference type="EMBL" id="KQ483489">
    <property type="protein sequence ID" value="KYP48851.1"/>
    <property type="molecule type" value="Genomic_DNA"/>
</dbReference>
<gene>
    <name evidence="1" type="ORF">KK1_029411</name>
</gene>